<dbReference type="Proteomes" id="UP000235023">
    <property type="component" value="Unassembled WGS sequence"/>
</dbReference>
<dbReference type="InterPro" id="IPR002347">
    <property type="entry name" value="SDR_fam"/>
</dbReference>
<evidence type="ECO:0000313" key="6">
    <source>
        <dbReference type="Proteomes" id="UP000235023"/>
    </source>
</evidence>
<evidence type="ECO:0000256" key="1">
    <source>
        <dbReference type="ARBA" id="ARBA00006484"/>
    </source>
</evidence>
<dbReference type="GO" id="GO:0016491">
    <property type="term" value="F:oxidoreductase activity"/>
    <property type="evidence" value="ECO:0007669"/>
    <property type="project" value="UniProtKB-KW"/>
</dbReference>
<proteinExistence type="inferred from homology"/>
<evidence type="ECO:0000256" key="3">
    <source>
        <dbReference type="ARBA" id="ARBA00023002"/>
    </source>
</evidence>
<keyword evidence="3" id="KW-0560">Oxidoreductase</keyword>
<dbReference type="AlphaFoldDB" id="A0A2J5HGV5"/>
<dbReference type="EMBL" id="KZ559625">
    <property type="protein sequence ID" value="PLN76168.1"/>
    <property type="molecule type" value="Genomic_DNA"/>
</dbReference>
<evidence type="ECO:0000313" key="5">
    <source>
        <dbReference type="EMBL" id="PLN76168.1"/>
    </source>
</evidence>
<dbReference type="PRINTS" id="PR00081">
    <property type="entry name" value="GDHRDH"/>
</dbReference>
<dbReference type="OrthoDB" id="5840532at2759"/>
<dbReference type="PRINTS" id="PR00080">
    <property type="entry name" value="SDRFAMILY"/>
</dbReference>
<comment type="similarity">
    <text evidence="1">Belongs to the short-chain dehydrogenases/reductases (SDR) family.</text>
</comment>
<dbReference type="PANTHER" id="PTHR24321">
    <property type="entry name" value="DEHYDROGENASES, SHORT CHAIN"/>
    <property type="match status" value="1"/>
</dbReference>
<dbReference type="CDD" id="cd05233">
    <property type="entry name" value="SDR_c"/>
    <property type="match status" value="1"/>
</dbReference>
<dbReference type="SMART" id="SM00822">
    <property type="entry name" value="PKS_KR"/>
    <property type="match status" value="1"/>
</dbReference>
<organism evidence="5 6">
    <name type="scientific">Aspergillus taichungensis</name>
    <dbReference type="NCBI Taxonomy" id="482145"/>
    <lineage>
        <taxon>Eukaryota</taxon>
        <taxon>Fungi</taxon>
        <taxon>Dikarya</taxon>
        <taxon>Ascomycota</taxon>
        <taxon>Pezizomycotina</taxon>
        <taxon>Eurotiomycetes</taxon>
        <taxon>Eurotiomycetidae</taxon>
        <taxon>Eurotiales</taxon>
        <taxon>Aspergillaceae</taxon>
        <taxon>Aspergillus</taxon>
        <taxon>Aspergillus subgen. Circumdati</taxon>
    </lineage>
</organism>
<keyword evidence="2" id="KW-0521">NADP</keyword>
<dbReference type="Pfam" id="PF13561">
    <property type="entry name" value="adh_short_C2"/>
    <property type="match status" value="1"/>
</dbReference>
<gene>
    <name evidence="5" type="ORF">BDW42DRAFT_199060</name>
</gene>
<dbReference type="Gene3D" id="3.40.50.720">
    <property type="entry name" value="NAD(P)-binding Rossmann-like Domain"/>
    <property type="match status" value="1"/>
</dbReference>
<reference evidence="6" key="1">
    <citation type="submission" date="2017-12" db="EMBL/GenBank/DDBJ databases">
        <authorList>
            <consortium name="DOE Joint Genome Institute"/>
            <person name="Mondo S.J."/>
            <person name="Kjaerbolling I."/>
            <person name="Vesth T.C."/>
            <person name="Frisvad J.C."/>
            <person name="Nybo J.L."/>
            <person name="Theobald S."/>
            <person name="Kuo A."/>
            <person name="Bowyer P."/>
            <person name="Matsuda Y."/>
            <person name="Lyhne E.K."/>
            <person name="Kogle M.E."/>
            <person name="Clum A."/>
            <person name="Lipzen A."/>
            <person name="Salamov A."/>
            <person name="Ngan C.Y."/>
            <person name="Daum C."/>
            <person name="Chiniquy J."/>
            <person name="Barry K."/>
            <person name="LaButti K."/>
            <person name="Haridas S."/>
            <person name="Simmons B.A."/>
            <person name="Magnuson J.K."/>
            <person name="Mortensen U.H."/>
            <person name="Larsen T.O."/>
            <person name="Grigoriev I.V."/>
            <person name="Baker S.E."/>
            <person name="Andersen M.R."/>
            <person name="Nordberg H.P."/>
            <person name="Cantor M.N."/>
            <person name="Hua S.X."/>
        </authorList>
    </citation>
    <scope>NUCLEOTIDE SEQUENCE [LARGE SCALE GENOMIC DNA]</scope>
    <source>
        <strain evidence="6">IBT 19404</strain>
    </source>
</reference>
<feature type="domain" description="Ketoreductase" evidence="4">
    <location>
        <begin position="3"/>
        <end position="204"/>
    </location>
</feature>
<name>A0A2J5HGV5_9EURO</name>
<evidence type="ECO:0000259" key="4">
    <source>
        <dbReference type="SMART" id="SM00822"/>
    </source>
</evidence>
<sequence>MIGVALITGAASGIGRAAAETFVKEGCVKLVLADIDEEGLQTVAEGLRALNPDVQVVTVKVDVASESEVQHMLSTAVAEFGAIHYAVNNAGISSSPRVETHELATDAWDQVIAVNLRGVWLCERAEIQQMLRQETTLIPRTGAPPQRGSIVNVSSIFGVLSHPTVGGYAAAKAGVLGISRTDAVAYGAKGIRVNSVLPGFIKTPLLEGAIRRGSNYDNLIQTVPMQRWGTAEEVAEMIVFLAGQKASFVNGAEVLVDGGYSKV</sequence>
<protein>
    <submittedName>
        <fullName evidence="5">Short chain dehydrogenase/ reductase</fullName>
    </submittedName>
</protein>
<dbReference type="InterPro" id="IPR036291">
    <property type="entry name" value="NAD(P)-bd_dom_sf"/>
</dbReference>
<evidence type="ECO:0000256" key="2">
    <source>
        <dbReference type="ARBA" id="ARBA00022857"/>
    </source>
</evidence>
<keyword evidence="6" id="KW-1185">Reference proteome</keyword>
<dbReference type="FunFam" id="3.40.50.720:FF:000084">
    <property type="entry name" value="Short-chain dehydrogenase reductase"/>
    <property type="match status" value="1"/>
</dbReference>
<accession>A0A2J5HGV5</accession>
<dbReference type="SUPFAM" id="SSF51735">
    <property type="entry name" value="NAD(P)-binding Rossmann-fold domains"/>
    <property type="match status" value="1"/>
</dbReference>
<dbReference type="PANTHER" id="PTHR24321:SF12">
    <property type="entry name" value="SHORT-CHAIN DEHYDROGENASE_REDUCTASE FAMILY, PUTATIVE (AFU_ORTHOLOGUE AFUA_5G14340)-RELATED"/>
    <property type="match status" value="1"/>
</dbReference>
<dbReference type="InterPro" id="IPR057326">
    <property type="entry name" value="KR_dom"/>
</dbReference>